<name>A0AAU9U0P3_EUPED</name>
<accession>A0AAU9U0P3</accession>
<gene>
    <name evidence="2" type="ORF">EEDITHA_LOCUS7511</name>
</gene>
<dbReference type="AlphaFoldDB" id="A0AAU9U0P3"/>
<comment type="caution">
    <text evidence="2">The sequence shown here is derived from an EMBL/GenBank/DDBJ whole genome shotgun (WGS) entry which is preliminary data.</text>
</comment>
<evidence type="ECO:0000313" key="2">
    <source>
        <dbReference type="EMBL" id="CAH2091667.1"/>
    </source>
</evidence>
<evidence type="ECO:0000313" key="3">
    <source>
        <dbReference type="Proteomes" id="UP001153954"/>
    </source>
</evidence>
<keyword evidence="3" id="KW-1185">Reference proteome</keyword>
<protein>
    <submittedName>
        <fullName evidence="2">Uncharacterized protein</fullName>
    </submittedName>
</protein>
<reference evidence="2" key="1">
    <citation type="submission" date="2022-03" db="EMBL/GenBank/DDBJ databases">
        <authorList>
            <person name="Tunstrom K."/>
        </authorList>
    </citation>
    <scope>NUCLEOTIDE SEQUENCE</scope>
</reference>
<sequence>MADGSSEHRTGPLEMNYLTFSAADPSLNDTKQCSGQNLEGGRLNLSFYTELETSESCENSETRGVVADRSVATATRDSRKTPGSYIDDGDDRKRRCFDRYDSSESSDRLVVVV</sequence>
<feature type="region of interest" description="Disordered" evidence="1">
    <location>
        <begin position="58"/>
        <end position="91"/>
    </location>
</feature>
<proteinExistence type="predicted"/>
<evidence type="ECO:0000256" key="1">
    <source>
        <dbReference type="SAM" id="MobiDB-lite"/>
    </source>
</evidence>
<dbReference type="EMBL" id="CAKOGL010000011">
    <property type="protein sequence ID" value="CAH2091667.1"/>
    <property type="molecule type" value="Genomic_DNA"/>
</dbReference>
<dbReference type="Proteomes" id="UP001153954">
    <property type="component" value="Unassembled WGS sequence"/>
</dbReference>
<organism evidence="2 3">
    <name type="scientific">Euphydryas editha</name>
    <name type="common">Edith's checkerspot</name>
    <dbReference type="NCBI Taxonomy" id="104508"/>
    <lineage>
        <taxon>Eukaryota</taxon>
        <taxon>Metazoa</taxon>
        <taxon>Ecdysozoa</taxon>
        <taxon>Arthropoda</taxon>
        <taxon>Hexapoda</taxon>
        <taxon>Insecta</taxon>
        <taxon>Pterygota</taxon>
        <taxon>Neoptera</taxon>
        <taxon>Endopterygota</taxon>
        <taxon>Lepidoptera</taxon>
        <taxon>Glossata</taxon>
        <taxon>Ditrysia</taxon>
        <taxon>Papilionoidea</taxon>
        <taxon>Nymphalidae</taxon>
        <taxon>Nymphalinae</taxon>
        <taxon>Euphydryas</taxon>
    </lineage>
</organism>